<dbReference type="Pfam" id="PF03631">
    <property type="entry name" value="Virul_fac_BrkB"/>
    <property type="match status" value="1"/>
</dbReference>
<reference evidence="7" key="1">
    <citation type="journal article" date="2014" name="Int. J. Syst. Evol. Microbiol.">
        <title>Complete genome of a new Firmicutes species belonging to the dominant human colonic microbiota ('Ruminococcus bicirculans') reveals two chromosomes and a selective capacity to utilize plant glucans.</title>
        <authorList>
            <consortium name="NISC Comparative Sequencing Program"/>
            <person name="Wegmann U."/>
            <person name="Louis P."/>
            <person name="Goesmann A."/>
            <person name="Henrissat B."/>
            <person name="Duncan S.H."/>
            <person name="Flint H.J."/>
        </authorList>
    </citation>
    <scope>NUCLEOTIDE SEQUENCE</scope>
    <source>
        <strain evidence="7">NBRC 103408</strain>
    </source>
</reference>
<keyword evidence="4 6" id="KW-1133">Transmembrane helix</keyword>
<organism evidence="7 8">
    <name type="scientific">Sneathiella chinensis</name>
    <dbReference type="NCBI Taxonomy" id="349750"/>
    <lineage>
        <taxon>Bacteria</taxon>
        <taxon>Pseudomonadati</taxon>
        <taxon>Pseudomonadota</taxon>
        <taxon>Alphaproteobacteria</taxon>
        <taxon>Sneathiellales</taxon>
        <taxon>Sneathiellaceae</taxon>
        <taxon>Sneathiella</taxon>
    </lineage>
</organism>
<comment type="caution">
    <text evidence="7">The sequence shown here is derived from an EMBL/GenBank/DDBJ whole genome shotgun (WGS) entry which is preliminary data.</text>
</comment>
<protein>
    <submittedName>
        <fullName evidence="7">UPF0761 membrane protein</fullName>
    </submittedName>
</protein>
<evidence type="ECO:0000256" key="3">
    <source>
        <dbReference type="ARBA" id="ARBA00022692"/>
    </source>
</evidence>
<name>A0ABQ5U2C9_9PROT</name>
<feature type="transmembrane region" description="Helical" evidence="6">
    <location>
        <begin position="180"/>
        <end position="198"/>
    </location>
</feature>
<keyword evidence="2" id="KW-1003">Cell membrane</keyword>
<feature type="transmembrane region" description="Helical" evidence="6">
    <location>
        <begin position="39"/>
        <end position="62"/>
    </location>
</feature>
<feature type="transmembrane region" description="Helical" evidence="6">
    <location>
        <begin position="135"/>
        <end position="160"/>
    </location>
</feature>
<dbReference type="PANTHER" id="PTHR30213:SF0">
    <property type="entry name" value="UPF0761 MEMBRANE PROTEIN YIHY"/>
    <property type="match status" value="1"/>
</dbReference>
<evidence type="ECO:0000256" key="4">
    <source>
        <dbReference type="ARBA" id="ARBA00022989"/>
    </source>
</evidence>
<reference evidence="7" key="2">
    <citation type="submission" date="2023-01" db="EMBL/GenBank/DDBJ databases">
        <title>Draft genome sequence of Sneathiella chinensis strain NBRC 103408.</title>
        <authorList>
            <person name="Sun Q."/>
            <person name="Mori K."/>
        </authorList>
    </citation>
    <scope>NUCLEOTIDE SEQUENCE</scope>
    <source>
        <strain evidence="7">NBRC 103408</strain>
    </source>
</reference>
<accession>A0ABQ5U2C9</accession>
<dbReference type="PIRSF" id="PIRSF035875">
    <property type="entry name" value="RNase_BN"/>
    <property type="match status" value="1"/>
</dbReference>
<dbReference type="Proteomes" id="UP001161409">
    <property type="component" value="Unassembled WGS sequence"/>
</dbReference>
<proteinExistence type="predicted"/>
<dbReference type="EMBL" id="BSNF01000001">
    <property type="protein sequence ID" value="GLQ05335.1"/>
    <property type="molecule type" value="Genomic_DNA"/>
</dbReference>
<evidence type="ECO:0000256" key="5">
    <source>
        <dbReference type="ARBA" id="ARBA00023136"/>
    </source>
</evidence>
<dbReference type="RefSeq" id="WP_169559342.1">
    <property type="nucleotide sequence ID" value="NZ_BSNF01000001.1"/>
</dbReference>
<evidence type="ECO:0000256" key="2">
    <source>
        <dbReference type="ARBA" id="ARBA00022475"/>
    </source>
</evidence>
<evidence type="ECO:0000256" key="6">
    <source>
        <dbReference type="SAM" id="Phobius"/>
    </source>
</evidence>
<feature type="transmembrane region" description="Helical" evidence="6">
    <location>
        <begin position="238"/>
        <end position="271"/>
    </location>
</feature>
<keyword evidence="5 6" id="KW-0472">Membrane</keyword>
<feature type="transmembrane region" description="Helical" evidence="6">
    <location>
        <begin position="205"/>
        <end position="226"/>
    </location>
</feature>
<evidence type="ECO:0000313" key="7">
    <source>
        <dbReference type="EMBL" id="GLQ05335.1"/>
    </source>
</evidence>
<dbReference type="InterPro" id="IPR017039">
    <property type="entry name" value="Virul_fac_BrkB"/>
</dbReference>
<keyword evidence="3 6" id="KW-0812">Transmembrane</keyword>
<comment type="subcellular location">
    <subcellularLocation>
        <location evidence="1">Cell membrane</location>
        <topology evidence="1">Multi-pass membrane protein</topology>
    </subcellularLocation>
</comment>
<feature type="transmembrane region" description="Helical" evidence="6">
    <location>
        <begin position="96"/>
        <end position="115"/>
    </location>
</feature>
<dbReference type="NCBIfam" id="TIGR00765">
    <property type="entry name" value="yihY_not_rbn"/>
    <property type="match status" value="1"/>
</dbReference>
<evidence type="ECO:0000256" key="1">
    <source>
        <dbReference type="ARBA" id="ARBA00004651"/>
    </source>
</evidence>
<evidence type="ECO:0000313" key="8">
    <source>
        <dbReference type="Proteomes" id="UP001161409"/>
    </source>
</evidence>
<dbReference type="PANTHER" id="PTHR30213">
    <property type="entry name" value="INNER MEMBRANE PROTEIN YHJD"/>
    <property type="match status" value="1"/>
</dbReference>
<keyword evidence="8" id="KW-1185">Reference proteome</keyword>
<gene>
    <name evidence="7" type="ORF">GCM10007924_05560</name>
</gene>
<sequence length="295" mass="33091">MTDKQTGGSLLLSLVRDIARHFVNQNCPRMATALSYQTLLAIVPLAALSLALFTYLDAFYQIQIDLFYLLLDNFLPSTISHIQSILQDLVLNSRKLTYFGVAGLVITAMLLLSSIESVFTKIWQVDVTRNIFKRFIAYLLITLLGPVAIGTSLTLARWIASLTREFSGMDLSAYTPYFNFSIPFAGCFLILFLIYRLVPARRVKWRHAALGAAVAAALFILGKYAFKLYLELFPTYQVIYGALAALPIFLIWLYLSWVMVLLGATITAVLGFRFTGKMKTRDDAIAVEDLPKARD</sequence>